<dbReference type="SUPFAM" id="SSF56925">
    <property type="entry name" value="OMPA-like"/>
    <property type="match status" value="1"/>
</dbReference>
<evidence type="ECO:0000256" key="1">
    <source>
        <dbReference type="ARBA" id="ARBA00022729"/>
    </source>
</evidence>
<keyword evidence="5" id="KW-1185">Reference proteome</keyword>
<sequence length="161" mass="16914">MKKFVLASVAALALATPSYAAEFSGARIGATAGFVDDDFAGTSTFTYGVNAGYDFDLGKTVAGATVEWQGSDEDALSRDLAVTGRFGVKAGDKALVYALAGYTNLGVDTPGDNVHLDGARVGAGVELAFSPRFYGQVEYRYSNYELDVDGHQMLVGLGVRF</sequence>
<proteinExistence type="predicted"/>
<feature type="chain" id="PRO_5015131094" evidence="2">
    <location>
        <begin position="21"/>
        <end position="161"/>
    </location>
</feature>
<dbReference type="Proteomes" id="UP000241167">
    <property type="component" value="Unassembled WGS sequence"/>
</dbReference>
<protein>
    <submittedName>
        <fullName evidence="4">Porin family protein</fullName>
    </submittedName>
</protein>
<dbReference type="RefSeq" id="WP_106512886.1">
    <property type="nucleotide sequence ID" value="NZ_PXYI01000003.1"/>
</dbReference>
<dbReference type="Gene3D" id="2.40.160.20">
    <property type="match status" value="1"/>
</dbReference>
<accession>A0A2P7QS04</accession>
<name>A0A2P7QS04_9SPHN</name>
<evidence type="ECO:0000256" key="2">
    <source>
        <dbReference type="SAM" id="SignalP"/>
    </source>
</evidence>
<comment type="caution">
    <text evidence="4">The sequence shown here is derived from an EMBL/GenBank/DDBJ whole genome shotgun (WGS) entry which is preliminary data.</text>
</comment>
<dbReference type="EMBL" id="PXYI01000003">
    <property type="protein sequence ID" value="PSJ40735.1"/>
    <property type="molecule type" value="Genomic_DNA"/>
</dbReference>
<feature type="domain" description="Outer membrane protein beta-barrel" evidence="3">
    <location>
        <begin position="7"/>
        <end position="161"/>
    </location>
</feature>
<feature type="signal peptide" evidence="2">
    <location>
        <begin position="1"/>
        <end position="20"/>
    </location>
</feature>
<dbReference type="OrthoDB" id="8222426at2"/>
<keyword evidence="1 2" id="KW-0732">Signal</keyword>
<gene>
    <name evidence="4" type="ORF">C7I55_10560</name>
</gene>
<dbReference type="AlphaFoldDB" id="A0A2P7QS04"/>
<evidence type="ECO:0000259" key="3">
    <source>
        <dbReference type="Pfam" id="PF13505"/>
    </source>
</evidence>
<reference evidence="4 5" key="1">
    <citation type="submission" date="2018-03" db="EMBL/GenBank/DDBJ databases">
        <title>The draft genome of Sphingosinicella sp. GL-C-18.</title>
        <authorList>
            <person name="Liu L."/>
            <person name="Li L."/>
            <person name="Liang L."/>
            <person name="Zhang X."/>
            <person name="Wang T."/>
        </authorList>
    </citation>
    <scope>NUCLEOTIDE SEQUENCE [LARGE SCALE GENOMIC DNA]</scope>
    <source>
        <strain evidence="4 5">GL-C-18</strain>
    </source>
</reference>
<evidence type="ECO:0000313" key="4">
    <source>
        <dbReference type="EMBL" id="PSJ40735.1"/>
    </source>
</evidence>
<dbReference type="Pfam" id="PF13505">
    <property type="entry name" value="OMP_b-brl"/>
    <property type="match status" value="1"/>
</dbReference>
<dbReference type="InterPro" id="IPR027385">
    <property type="entry name" value="Beta-barrel_OMP"/>
</dbReference>
<organism evidence="4 5">
    <name type="scientific">Allosphingosinicella deserti</name>
    <dbReference type="NCBI Taxonomy" id="2116704"/>
    <lineage>
        <taxon>Bacteria</taxon>
        <taxon>Pseudomonadati</taxon>
        <taxon>Pseudomonadota</taxon>
        <taxon>Alphaproteobacteria</taxon>
        <taxon>Sphingomonadales</taxon>
        <taxon>Sphingomonadaceae</taxon>
        <taxon>Allosphingosinicella</taxon>
    </lineage>
</organism>
<dbReference type="InterPro" id="IPR011250">
    <property type="entry name" value="OMP/PagP_B-barrel"/>
</dbReference>
<evidence type="ECO:0000313" key="5">
    <source>
        <dbReference type="Proteomes" id="UP000241167"/>
    </source>
</evidence>